<evidence type="ECO:0000313" key="2">
    <source>
        <dbReference type="Proteomes" id="UP001238540"/>
    </source>
</evidence>
<dbReference type="EMBL" id="JAUFQC010000001">
    <property type="protein sequence ID" value="MDN3609792.1"/>
    <property type="molecule type" value="Genomic_DNA"/>
</dbReference>
<sequence>MSGQKIVYSFAWFEPDEWQKLKETVEDPEALDDSYQEWRQNAENVIRELMASK</sequence>
<dbReference type="RefSeq" id="WP_217702167.1">
    <property type="nucleotide sequence ID" value="NZ_JABEYA020000007.1"/>
</dbReference>
<reference evidence="2" key="1">
    <citation type="journal article" date="2019" name="Int. J. Syst. Evol. Microbiol.">
        <title>The Global Catalogue of Microorganisms (GCM) 10K type strain sequencing project: providing services to taxonomists for standard genome sequencing and annotation.</title>
        <authorList>
            <consortium name="The Broad Institute Genomics Platform"/>
            <consortium name="The Broad Institute Genome Sequencing Center for Infectious Disease"/>
            <person name="Wu L."/>
            <person name="Ma J."/>
        </authorList>
    </citation>
    <scope>NUCLEOTIDE SEQUENCE [LARGE SCALE GENOMIC DNA]</scope>
    <source>
        <strain evidence="2">CECT 7398</strain>
    </source>
</reference>
<organism evidence="1 2">
    <name type="scientific">Vibrio ostreicida</name>
    <dbReference type="NCBI Taxonomy" id="526588"/>
    <lineage>
        <taxon>Bacteria</taxon>
        <taxon>Pseudomonadati</taxon>
        <taxon>Pseudomonadota</taxon>
        <taxon>Gammaproteobacteria</taxon>
        <taxon>Vibrionales</taxon>
        <taxon>Vibrionaceae</taxon>
        <taxon>Vibrio</taxon>
    </lineage>
</organism>
<protein>
    <submittedName>
        <fullName evidence="1">Uncharacterized protein</fullName>
    </submittedName>
</protein>
<gene>
    <name evidence="1" type="ORF">QWZ16_08785</name>
</gene>
<comment type="caution">
    <text evidence="1">The sequence shown here is derived from an EMBL/GenBank/DDBJ whole genome shotgun (WGS) entry which is preliminary data.</text>
</comment>
<proteinExistence type="predicted"/>
<keyword evidence="2" id="KW-1185">Reference proteome</keyword>
<dbReference type="Proteomes" id="UP001238540">
    <property type="component" value="Unassembled WGS sequence"/>
</dbReference>
<evidence type="ECO:0000313" key="1">
    <source>
        <dbReference type="EMBL" id="MDN3609792.1"/>
    </source>
</evidence>
<accession>A0ABT8BSP5</accession>
<name>A0ABT8BSP5_9VIBR</name>